<dbReference type="GO" id="GO:0051301">
    <property type="term" value="P:cell division"/>
    <property type="evidence" value="ECO:0007669"/>
    <property type="project" value="UniProtKB-KW"/>
</dbReference>
<sequence length="426" mass="46948">MQVSVETTSVLERRMTVEVPEDRINSEVDSRLSSIARTARLDGFRAGKVPFSIIKKRHHSQVLQEVVGEVIQSTFYEAIANEKLQPVGAPSIDPQPMGESGALSYTAVFEVYPELTLAAMDEITINKPAAEIAPADVDAMIDKVRNQKAVWQTVDRAAGNKDRIVINFKGSIDGEEFAGGSAEKMPIELGAGRMIAGFEDQLIGVVASEERTLDLSFPEEYHAKELAGKPVQFAVTVVTVEESALPEINDEFVKSLGVDSGNIDELRKQIEQSMQLELDNALRSKVKQEVSEKLLEINEVAVPKAMVDQDVESSAKRTNTPLDQLTGEQRAKMAEMSKKRVATGLIFSEIVKNNKLSVPAERLRAEVEKMASTYDEPEQVIAWYYGDKNRLSDVEGVVLEDMIVDFVLDAAKVTEVPSTFDAMVNV</sequence>
<dbReference type="EC" id="5.2.1.8" evidence="3"/>
<dbReference type="AlphaFoldDB" id="A0A3B0Z9R4"/>
<evidence type="ECO:0000256" key="2">
    <source>
        <dbReference type="ARBA" id="ARBA00005464"/>
    </source>
</evidence>
<keyword evidence="6 8" id="KW-0413">Isomerase</keyword>
<dbReference type="InterPro" id="IPR046357">
    <property type="entry name" value="PPIase_dom_sf"/>
</dbReference>
<dbReference type="PROSITE" id="PS50059">
    <property type="entry name" value="FKBP_PPIASE"/>
    <property type="match status" value="1"/>
</dbReference>
<dbReference type="FunFam" id="3.10.50.40:FF:000001">
    <property type="entry name" value="Trigger factor"/>
    <property type="match status" value="1"/>
</dbReference>
<dbReference type="GO" id="GO:0043022">
    <property type="term" value="F:ribosome binding"/>
    <property type="evidence" value="ECO:0007669"/>
    <property type="project" value="TreeGrafter"/>
</dbReference>
<organism evidence="8">
    <name type="scientific">hydrothermal vent metagenome</name>
    <dbReference type="NCBI Taxonomy" id="652676"/>
    <lineage>
        <taxon>unclassified sequences</taxon>
        <taxon>metagenomes</taxon>
        <taxon>ecological metagenomes</taxon>
    </lineage>
</organism>
<name>A0A3B0Z9R4_9ZZZZ</name>
<keyword evidence="5" id="KW-0143">Chaperone</keyword>
<evidence type="ECO:0000256" key="1">
    <source>
        <dbReference type="ARBA" id="ARBA00000971"/>
    </source>
</evidence>
<evidence type="ECO:0000256" key="4">
    <source>
        <dbReference type="ARBA" id="ARBA00023110"/>
    </source>
</evidence>
<feature type="domain" description="PPIase FKBP-type" evidence="7">
    <location>
        <begin position="161"/>
        <end position="246"/>
    </location>
</feature>
<evidence type="ECO:0000256" key="3">
    <source>
        <dbReference type="ARBA" id="ARBA00013194"/>
    </source>
</evidence>
<proteinExistence type="inferred from homology"/>
<dbReference type="InterPro" id="IPR008881">
    <property type="entry name" value="Trigger_fac_ribosome-bd_bac"/>
</dbReference>
<dbReference type="InterPro" id="IPR001179">
    <property type="entry name" value="PPIase_FKBP_dom"/>
</dbReference>
<dbReference type="GO" id="GO:0015031">
    <property type="term" value="P:protein transport"/>
    <property type="evidence" value="ECO:0007669"/>
    <property type="project" value="InterPro"/>
</dbReference>
<dbReference type="Gene3D" id="3.10.50.40">
    <property type="match status" value="1"/>
</dbReference>
<dbReference type="SUPFAM" id="SSF102735">
    <property type="entry name" value="Trigger factor ribosome-binding domain"/>
    <property type="match status" value="1"/>
</dbReference>
<evidence type="ECO:0000256" key="5">
    <source>
        <dbReference type="ARBA" id="ARBA00023186"/>
    </source>
</evidence>
<reference evidence="8" key="1">
    <citation type="submission" date="2018-06" db="EMBL/GenBank/DDBJ databases">
        <authorList>
            <person name="Zhirakovskaya E."/>
        </authorList>
    </citation>
    <scope>NUCLEOTIDE SEQUENCE</scope>
</reference>
<comment type="similarity">
    <text evidence="2">Belongs to the FKBP-type PPIase family. Tig subfamily.</text>
</comment>
<dbReference type="GO" id="GO:0044183">
    <property type="term" value="F:protein folding chaperone"/>
    <property type="evidence" value="ECO:0007669"/>
    <property type="project" value="TreeGrafter"/>
</dbReference>
<evidence type="ECO:0000313" key="8">
    <source>
        <dbReference type="EMBL" id="VAW84207.1"/>
    </source>
</evidence>
<dbReference type="InterPro" id="IPR037041">
    <property type="entry name" value="Trigger_fac_C_sf"/>
</dbReference>
<dbReference type="SUPFAM" id="SSF54534">
    <property type="entry name" value="FKBP-like"/>
    <property type="match status" value="1"/>
</dbReference>
<dbReference type="Pfam" id="PF05697">
    <property type="entry name" value="Trigger_N"/>
    <property type="match status" value="1"/>
</dbReference>
<accession>A0A3B0Z9R4</accession>
<dbReference type="GO" id="GO:0003755">
    <property type="term" value="F:peptidyl-prolyl cis-trans isomerase activity"/>
    <property type="evidence" value="ECO:0007669"/>
    <property type="project" value="UniProtKB-KW"/>
</dbReference>
<dbReference type="PIRSF" id="PIRSF003095">
    <property type="entry name" value="Trigger_factor"/>
    <property type="match status" value="1"/>
</dbReference>
<evidence type="ECO:0000259" key="7">
    <source>
        <dbReference type="PROSITE" id="PS50059"/>
    </source>
</evidence>
<dbReference type="InterPro" id="IPR027304">
    <property type="entry name" value="Trigger_fact/SurA_dom_sf"/>
</dbReference>
<dbReference type="NCBIfam" id="TIGR00115">
    <property type="entry name" value="tig"/>
    <property type="match status" value="1"/>
</dbReference>
<protein>
    <recommendedName>
        <fullName evidence="3">peptidylprolyl isomerase</fullName>
        <ecNumber evidence="3">5.2.1.8</ecNumber>
    </recommendedName>
</protein>
<dbReference type="GO" id="GO:0051083">
    <property type="term" value="P:'de novo' cotranslational protein folding"/>
    <property type="evidence" value="ECO:0007669"/>
    <property type="project" value="TreeGrafter"/>
</dbReference>
<dbReference type="SUPFAM" id="SSF109998">
    <property type="entry name" value="Triger factor/SurA peptide-binding domain-like"/>
    <property type="match status" value="1"/>
</dbReference>
<evidence type="ECO:0000256" key="6">
    <source>
        <dbReference type="ARBA" id="ARBA00023235"/>
    </source>
</evidence>
<dbReference type="HAMAP" id="MF_00303">
    <property type="entry name" value="Trigger_factor_Tig"/>
    <property type="match status" value="1"/>
</dbReference>
<keyword evidence="8" id="KW-0132">Cell division</keyword>
<comment type="catalytic activity">
    <reaction evidence="1">
        <text>[protein]-peptidylproline (omega=180) = [protein]-peptidylproline (omega=0)</text>
        <dbReference type="Rhea" id="RHEA:16237"/>
        <dbReference type="Rhea" id="RHEA-COMP:10747"/>
        <dbReference type="Rhea" id="RHEA-COMP:10748"/>
        <dbReference type="ChEBI" id="CHEBI:83833"/>
        <dbReference type="ChEBI" id="CHEBI:83834"/>
        <dbReference type="EC" id="5.2.1.8"/>
    </reaction>
</comment>
<dbReference type="Gene3D" id="1.10.3120.10">
    <property type="entry name" value="Trigger factor, C-terminal domain"/>
    <property type="match status" value="1"/>
</dbReference>
<dbReference type="InterPro" id="IPR005215">
    <property type="entry name" value="Trig_fac"/>
</dbReference>
<dbReference type="GO" id="GO:0043335">
    <property type="term" value="P:protein unfolding"/>
    <property type="evidence" value="ECO:0007669"/>
    <property type="project" value="TreeGrafter"/>
</dbReference>
<keyword evidence="4" id="KW-0697">Rotamase</keyword>
<dbReference type="PANTHER" id="PTHR30560:SF3">
    <property type="entry name" value="TRIGGER FACTOR-LIKE PROTEIN TIG, CHLOROPLASTIC"/>
    <property type="match status" value="1"/>
</dbReference>
<dbReference type="EMBL" id="UOFP01000035">
    <property type="protein sequence ID" value="VAW84207.1"/>
    <property type="molecule type" value="Genomic_DNA"/>
</dbReference>
<keyword evidence="8" id="KW-0131">Cell cycle</keyword>
<gene>
    <name evidence="8" type="ORF">MNBD_GAMMA18-726</name>
</gene>
<dbReference type="Pfam" id="PF00254">
    <property type="entry name" value="FKBP_C"/>
    <property type="match status" value="1"/>
</dbReference>
<dbReference type="Gene3D" id="3.30.70.1050">
    <property type="entry name" value="Trigger factor ribosome-binding domain"/>
    <property type="match status" value="1"/>
</dbReference>
<dbReference type="Pfam" id="PF05698">
    <property type="entry name" value="Trigger_C"/>
    <property type="match status" value="1"/>
</dbReference>
<dbReference type="InterPro" id="IPR008880">
    <property type="entry name" value="Trigger_fac_C"/>
</dbReference>
<dbReference type="InterPro" id="IPR036611">
    <property type="entry name" value="Trigger_fac_ribosome-bd_sf"/>
</dbReference>
<dbReference type="PANTHER" id="PTHR30560">
    <property type="entry name" value="TRIGGER FACTOR CHAPERONE AND PEPTIDYL-PROLYL CIS/TRANS ISOMERASE"/>
    <property type="match status" value="1"/>
</dbReference>